<dbReference type="SMART" id="SM00448">
    <property type="entry name" value="REC"/>
    <property type="match status" value="1"/>
</dbReference>
<evidence type="ECO:0000256" key="7">
    <source>
        <dbReference type="ARBA" id="ARBA00023163"/>
    </source>
</evidence>
<organism evidence="11 12">
    <name type="scientific">Paenibacillus contaminans</name>
    <dbReference type="NCBI Taxonomy" id="450362"/>
    <lineage>
        <taxon>Bacteria</taxon>
        <taxon>Bacillati</taxon>
        <taxon>Bacillota</taxon>
        <taxon>Bacilli</taxon>
        <taxon>Bacillales</taxon>
        <taxon>Paenibacillaceae</taxon>
        <taxon>Paenibacillus</taxon>
    </lineage>
</organism>
<keyword evidence="6" id="KW-0238">DNA-binding</keyword>
<comment type="caution">
    <text evidence="11">The sequence shown here is derived from an EMBL/GenBank/DDBJ whole genome shotgun (WGS) entry which is preliminary data.</text>
</comment>
<dbReference type="Pfam" id="PF17853">
    <property type="entry name" value="GGDEF_2"/>
    <property type="match status" value="1"/>
</dbReference>
<gene>
    <name evidence="11" type="ORF">DQG23_41290</name>
</gene>
<dbReference type="InterPro" id="IPR001789">
    <property type="entry name" value="Sig_transdc_resp-reg_receiver"/>
</dbReference>
<reference evidence="11 12" key="1">
    <citation type="journal article" date="2009" name="Int. J. Syst. Evol. Microbiol.">
        <title>Paenibacillus contaminans sp. nov., isolated from a contaminated laboratory plate.</title>
        <authorList>
            <person name="Chou J.H."/>
            <person name="Lee J.H."/>
            <person name="Lin M.C."/>
            <person name="Chang P.S."/>
            <person name="Arun A.B."/>
            <person name="Young C.C."/>
            <person name="Chen W.M."/>
        </authorList>
    </citation>
    <scope>NUCLEOTIDE SEQUENCE [LARGE SCALE GENOMIC DNA]</scope>
    <source>
        <strain evidence="11 12">CKOBP-6</strain>
    </source>
</reference>
<keyword evidence="4" id="KW-0902">Two-component regulatory system</keyword>
<evidence type="ECO:0000256" key="4">
    <source>
        <dbReference type="ARBA" id="ARBA00023012"/>
    </source>
</evidence>
<feature type="modified residue" description="4-aspartylphosphate" evidence="8">
    <location>
        <position position="55"/>
    </location>
</feature>
<dbReference type="Pfam" id="PF12833">
    <property type="entry name" value="HTH_18"/>
    <property type="match status" value="1"/>
</dbReference>
<keyword evidence="7" id="KW-0804">Transcription</keyword>
<evidence type="ECO:0000259" key="9">
    <source>
        <dbReference type="PROSITE" id="PS01124"/>
    </source>
</evidence>
<dbReference type="GO" id="GO:0003700">
    <property type="term" value="F:DNA-binding transcription factor activity"/>
    <property type="evidence" value="ECO:0007669"/>
    <property type="project" value="InterPro"/>
</dbReference>
<name>A0A329LK38_9BACL</name>
<dbReference type="SUPFAM" id="SSF46689">
    <property type="entry name" value="Homeodomain-like"/>
    <property type="match status" value="2"/>
</dbReference>
<dbReference type="RefSeq" id="WP_113036888.1">
    <property type="nucleotide sequence ID" value="NZ_QMFB01000061.1"/>
</dbReference>
<proteinExistence type="predicted"/>
<dbReference type="PROSITE" id="PS01124">
    <property type="entry name" value="HTH_ARAC_FAMILY_2"/>
    <property type="match status" value="1"/>
</dbReference>
<dbReference type="InterPro" id="IPR009057">
    <property type="entry name" value="Homeodomain-like_sf"/>
</dbReference>
<dbReference type="OrthoDB" id="342399at2"/>
<evidence type="ECO:0000313" key="11">
    <source>
        <dbReference type="EMBL" id="RAV08311.1"/>
    </source>
</evidence>
<keyword evidence="12" id="KW-1185">Reference proteome</keyword>
<evidence type="ECO:0000313" key="12">
    <source>
        <dbReference type="Proteomes" id="UP000250369"/>
    </source>
</evidence>
<evidence type="ECO:0000256" key="8">
    <source>
        <dbReference type="PROSITE-ProRule" id="PRU00169"/>
    </source>
</evidence>
<evidence type="ECO:0000256" key="3">
    <source>
        <dbReference type="ARBA" id="ARBA00022553"/>
    </source>
</evidence>
<feature type="domain" description="Response regulatory" evidence="10">
    <location>
        <begin position="3"/>
        <end position="120"/>
    </location>
</feature>
<dbReference type="GO" id="GO:0000160">
    <property type="term" value="P:phosphorelay signal transduction system"/>
    <property type="evidence" value="ECO:0007669"/>
    <property type="project" value="UniProtKB-KW"/>
</dbReference>
<evidence type="ECO:0000259" key="10">
    <source>
        <dbReference type="PROSITE" id="PS50110"/>
    </source>
</evidence>
<accession>A0A329LK38</accession>
<dbReference type="GO" id="GO:0005737">
    <property type="term" value="C:cytoplasm"/>
    <property type="evidence" value="ECO:0007669"/>
    <property type="project" value="UniProtKB-SubCell"/>
</dbReference>
<dbReference type="GO" id="GO:0043565">
    <property type="term" value="F:sequence-specific DNA binding"/>
    <property type="evidence" value="ECO:0007669"/>
    <property type="project" value="InterPro"/>
</dbReference>
<dbReference type="Proteomes" id="UP000250369">
    <property type="component" value="Unassembled WGS sequence"/>
</dbReference>
<protein>
    <recommendedName>
        <fullName evidence="13">DNA-binding response regulator</fullName>
    </recommendedName>
</protein>
<evidence type="ECO:0000256" key="2">
    <source>
        <dbReference type="ARBA" id="ARBA00022490"/>
    </source>
</evidence>
<dbReference type="InterPro" id="IPR011006">
    <property type="entry name" value="CheY-like_superfamily"/>
</dbReference>
<dbReference type="SUPFAM" id="SSF52172">
    <property type="entry name" value="CheY-like"/>
    <property type="match status" value="1"/>
</dbReference>
<dbReference type="PANTHER" id="PTHR42713:SF3">
    <property type="entry name" value="TRANSCRIPTIONAL REGULATORY PROTEIN HPTR"/>
    <property type="match status" value="1"/>
</dbReference>
<dbReference type="Gene3D" id="1.10.10.60">
    <property type="entry name" value="Homeodomain-like"/>
    <property type="match status" value="2"/>
</dbReference>
<keyword evidence="2" id="KW-0963">Cytoplasm</keyword>
<evidence type="ECO:0000256" key="5">
    <source>
        <dbReference type="ARBA" id="ARBA00023015"/>
    </source>
</evidence>
<feature type="domain" description="HTH araC/xylS-type" evidence="9">
    <location>
        <begin position="422"/>
        <end position="519"/>
    </location>
</feature>
<evidence type="ECO:0000256" key="6">
    <source>
        <dbReference type="ARBA" id="ARBA00023125"/>
    </source>
</evidence>
<dbReference type="PANTHER" id="PTHR42713">
    <property type="entry name" value="HISTIDINE KINASE-RELATED"/>
    <property type="match status" value="1"/>
</dbReference>
<evidence type="ECO:0000256" key="1">
    <source>
        <dbReference type="ARBA" id="ARBA00004496"/>
    </source>
</evidence>
<comment type="subcellular location">
    <subcellularLocation>
        <location evidence="1">Cytoplasm</location>
    </subcellularLocation>
</comment>
<dbReference type="PROSITE" id="PS50110">
    <property type="entry name" value="RESPONSE_REGULATORY"/>
    <property type="match status" value="1"/>
</dbReference>
<dbReference type="InterPro" id="IPR051552">
    <property type="entry name" value="HptR"/>
</dbReference>
<dbReference type="SMART" id="SM00342">
    <property type="entry name" value="HTH_ARAC"/>
    <property type="match status" value="1"/>
</dbReference>
<evidence type="ECO:0008006" key="13">
    <source>
        <dbReference type="Google" id="ProtNLM"/>
    </source>
</evidence>
<dbReference type="InterPro" id="IPR041522">
    <property type="entry name" value="CdaR_GGDEF"/>
</dbReference>
<dbReference type="InterPro" id="IPR018060">
    <property type="entry name" value="HTH_AraC"/>
</dbReference>
<dbReference type="Pfam" id="PF00072">
    <property type="entry name" value="Response_reg"/>
    <property type="match status" value="1"/>
</dbReference>
<dbReference type="EMBL" id="QMFB01000061">
    <property type="protein sequence ID" value="RAV08311.1"/>
    <property type="molecule type" value="Genomic_DNA"/>
</dbReference>
<dbReference type="AlphaFoldDB" id="A0A329LK38"/>
<sequence length="519" mass="58842">MYKVLLVDDEPFILEGLKHIIDWEEHGIEIAGQATSGEKAIRFIAEHRVQILLTDIRMLGISGLDVIRHIKDNGLAIKCVILSGYNDFELVKAAAVLGIENYLLKPVDQEELSITMQNIVSKLEQHRSDEEQRIHMREAISALKDNVLFRLSTDRISIQELLNKASFLDMEVEAESYRAAIIRRWAEEEDAPIHYAIRNICEEIALTREAGFVFENFDGDEAIVLFRGSMNALTGERTGAILEEMLSGIRSYLKQDVFITVGHGVKSLPQVHESYRAAKDLQDYSLVYPANRIVVQETVERNRSEIDGIVHSGMEDLKRAMSLMDKEEAADKVRSLYSRLEMSGEATPELVKSVTIEAVYQLINGARTNGIGAEHLLSGNEWSLRLLKLRKLQDIVDQVTQLALQIIDGSDSQQAVKNPYVEEMLNYIERNYSKEIGLQTLALEFHINAAYLGQMFKKETGQLFSAYLNQIRVNKAKELLTQTHMKANKIGQEVGYGSSDYFYKIFKKLTGVYPSEYKG</sequence>
<dbReference type="CDD" id="cd17536">
    <property type="entry name" value="REC_YesN-like"/>
    <property type="match status" value="1"/>
</dbReference>
<keyword evidence="3 8" id="KW-0597">Phosphoprotein</keyword>
<dbReference type="Gene3D" id="3.40.50.2300">
    <property type="match status" value="1"/>
</dbReference>
<keyword evidence="5" id="KW-0805">Transcription regulation</keyword>